<comment type="caution">
    <text evidence="4">The sequence shown here is derived from an EMBL/GenBank/DDBJ whole genome shotgun (WGS) entry which is preliminary data.</text>
</comment>
<dbReference type="EMBL" id="VZZY01023717">
    <property type="protein sequence ID" value="NXW65518.1"/>
    <property type="molecule type" value="Genomic_DNA"/>
</dbReference>
<dbReference type="PANTHER" id="PTHR23288">
    <property type="entry name" value="OCCLUDIN AND RNA POLYMERASE II ELONGATION FACTOR ELL"/>
    <property type="match status" value="1"/>
</dbReference>
<keyword evidence="5" id="KW-1185">Reference proteome</keyword>
<evidence type="ECO:0000313" key="4">
    <source>
        <dbReference type="EMBL" id="NXW65518.1"/>
    </source>
</evidence>
<evidence type="ECO:0000259" key="3">
    <source>
        <dbReference type="PROSITE" id="PS51980"/>
    </source>
</evidence>
<feature type="domain" description="OCEL" evidence="3">
    <location>
        <begin position="3"/>
        <end position="75"/>
    </location>
</feature>
<dbReference type="InterPro" id="IPR010844">
    <property type="entry name" value="Occludin_ELL"/>
</dbReference>
<comment type="similarity">
    <text evidence="1 2">Belongs to the ELL/occludin family.</text>
</comment>
<sequence length="75" mass="9140">CAYLSIRKYVVLESYEQRQSYVDDFNAEYDEYRNLYARVESVRRIFVKLAEQRKLLSPRTKEYEVKKDKTVKACF</sequence>
<name>A0A7L4DTQ5_9AVES</name>
<reference evidence="4 5" key="1">
    <citation type="submission" date="2019-09" db="EMBL/GenBank/DDBJ databases">
        <title>Bird 10,000 Genomes (B10K) Project - Family phase.</title>
        <authorList>
            <person name="Zhang G."/>
        </authorList>
    </citation>
    <scope>NUCLEOTIDE SEQUENCE [LARGE SCALE GENOMIC DNA]</scope>
    <source>
        <strain evidence="4">B10K-DU-002-51</strain>
        <tissue evidence="4">Muscle</tissue>
    </source>
</reference>
<dbReference type="OrthoDB" id="6284217at2759"/>
<evidence type="ECO:0000313" key="5">
    <source>
        <dbReference type="Proteomes" id="UP000541249"/>
    </source>
</evidence>
<dbReference type="Proteomes" id="UP000541249">
    <property type="component" value="Unassembled WGS sequence"/>
</dbReference>
<organism evidence="4 5">
    <name type="scientific">Eurystomus gularis</name>
    <dbReference type="NCBI Taxonomy" id="325343"/>
    <lineage>
        <taxon>Eukaryota</taxon>
        <taxon>Metazoa</taxon>
        <taxon>Chordata</taxon>
        <taxon>Craniata</taxon>
        <taxon>Vertebrata</taxon>
        <taxon>Euteleostomi</taxon>
        <taxon>Archelosauria</taxon>
        <taxon>Archosauria</taxon>
        <taxon>Dinosauria</taxon>
        <taxon>Saurischia</taxon>
        <taxon>Theropoda</taxon>
        <taxon>Coelurosauria</taxon>
        <taxon>Aves</taxon>
        <taxon>Neognathae</taxon>
        <taxon>Neoaves</taxon>
        <taxon>Telluraves</taxon>
        <taxon>Coraciimorphae</taxon>
        <taxon>Coraciiformes</taxon>
        <taxon>Coraciidae</taxon>
        <taxon>Eurystomus</taxon>
    </lineage>
</organism>
<dbReference type="Gene3D" id="6.10.140.340">
    <property type="match status" value="1"/>
</dbReference>
<gene>
    <name evidence="4" type="primary">Ell2</name>
    <name evidence="4" type="ORF">EURGUL_R15410</name>
</gene>
<dbReference type="GO" id="GO:0008023">
    <property type="term" value="C:transcription elongation factor complex"/>
    <property type="evidence" value="ECO:0007669"/>
    <property type="project" value="TreeGrafter"/>
</dbReference>
<dbReference type="InterPro" id="IPR031176">
    <property type="entry name" value="ELL/occludin"/>
</dbReference>
<dbReference type="PANTHER" id="PTHR23288:SF8">
    <property type="entry name" value="RNA POLYMERASE II ELONGATION FACTOR ELL2"/>
    <property type="match status" value="1"/>
</dbReference>
<feature type="non-terminal residue" evidence="4">
    <location>
        <position position="75"/>
    </location>
</feature>
<dbReference type="GO" id="GO:0032968">
    <property type="term" value="P:positive regulation of transcription elongation by RNA polymerase II"/>
    <property type="evidence" value="ECO:0007669"/>
    <property type="project" value="TreeGrafter"/>
</dbReference>
<proteinExistence type="inferred from homology"/>
<dbReference type="GO" id="GO:0000987">
    <property type="term" value="F:cis-regulatory region sequence-specific DNA binding"/>
    <property type="evidence" value="ECO:0007669"/>
    <property type="project" value="TreeGrafter"/>
</dbReference>
<dbReference type="AlphaFoldDB" id="A0A7L4DTQ5"/>
<evidence type="ECO:0000256" key="1">
    <source>
        <dbReference type="ARBA" id="ARBA00009171"/>
    </source>
</evidence>
<dbReference type="PROSITE" id="PS51980">
    <property type="entry name" value="OCEL"/>
    <property type="match status" value="1"/>
</dbReference>
<feature type="non-terminal residue" evidence="4">
    <location>
        <position position="1"/>
    </location>
</feature>
<evidence type="ECO:0000256" key="2">
    <source>
        <dbReference type="PROSITE-ProRule" id="PRU01324"/>
    </source>
</evidence>
<dbReference type="GO" id="GO:0042795">
    <property type="term" value="P:snRNA transcription by RNA polymerase II"/>
    <property type="evidence" value="ECO:0007669"/>
    <property type="project" value="TreeGrafter"/>
</dbReference>
<protein>
    <submittedName>
        <fullName evidence="4">ELL2 factor</fullName>
    </submittedName>
</protein>
<dbReference type="SUPFAM" id="SSF144292">
    <property type="entry name" value="occludin/ELL-like"/>
    <property type="match status" value="1"/>
</dbReference>
<accession>A0A7L4DTQ5</accession>
<dbReference type="Pfam" id="PF07303">
    <property type="entry name" value="Occludin_ELL"/>
    <property type="match status" value="1"/>
</dbReference>